<feature type="domain" description="Major facilitator superfamily (MFS) profile" evidence="6">
    <location>
        <begin position="73"/>
        <end position="460"/>
    </location>
</feature>
<dbReference type="GO" id="GO:0022857">
    <property type="term" value="F:transmembrane transporter activity"/>
    <property type="evidence" value="ECO:0007669"/>
    <property type="project" value="InterPro"/>
</dbReference>
<dbReference type="AlphaFoldDB" id="A0A560EAX8"/>
<comment type="caution">
    <text evidence="7">The sequence shown here is derived from an EMBL/GenBank/DDBJ whole genome shotgun (WGS) entry which is preliminary data.</text>
</comment>
<evidence type="ECO:0000313" key="7">
    <source>
        <dbReference type="EMBL" id="TWB06516.1"/>
    </source>
</evidence>
<dbReference type="Proteomes" id="UP000319949">
    <property type="component" value="Unassembled WGS sequence"/>
</dbReference>
<dbReference type="PROSITE" id="PS50850">
    <property type="entry name" value="MFS"/>
    <property type="match status" value="1"/>
</dbReference>
<dbReference type="PANTHER" id="PTHR23539">
    <property type="entry name" value="MFS TRANSPORTER"/>
    <property type="match status" value="1"/>
</dbReference>
<feature type="transmembrane region" description="Helical" evidence="5">
    <location>
        <begin position="438"/>
        <end position="459"/>
    </location>
</feature>
<name>A0A560EAX8_9BRAD</name>
<feature type="transmembrane region" description="Helical" evidence="5">
    <location>
        <begin position="316"/>
        <end position="335"/>
    </location>
</feature>
<dbReference type="SUPFAM" id="SSF103473">
    <property type="entry name" value="MFS general substrate transporter"/>
    <property type="match status" value="1"/>
</dbReference>
<feature type="transmembrane region" description="Helical" evidence="5">
    <location>
        <begin position="74"/>
        <end position="97"/>
    </location>
</feature>
<feature type="transmembrane region" description="Helical" evidence="5">
    <location>
        <begin position="280"/>
        <end position="304"/>
    </location>
</feature>
<dbReference type="EMBL" id="VITK01000001">
    <property type="protein sequence ID" value="TWB06516.1"/>
    <property type="molecule type" value="Genomic_DNA"/>
</dbReference>
<reference evidence="7 8" key="1">
    <citation type="submission" date="2019-06" db="EMBL/GenBank/DDBJ databases">
        <title>Genomic Encyclopedia of Type Strains, Phase IV (KMG-V): Genome sequencing to study the core and pangenomes of soil and plant-associated prokaryotes.</title>
        <authorList>
            <person name="Whitman W."/>
        </authorList>
    </citation>
    <scope>NUCLEOTIDE SEQUENCE [LARGE SCALE GENOMIC DNA]</scope>
    <source>
        <strain evidence="7 8">BR 510</strain>
    </source>
</reference>
<dbReference type="Gene3D" id="1.20.1250.20">
    <property type="entry name" value="MFS general substrate transporter like domains"/>
    <property type="match status" value="2"/>
</dbReference>
<organism evidence="7 8">
    <name type="scientific">Bradyrhizobium stylosanthis</name>
    <dbReference type="NCBI Taxonomy" id="1803665"/>
    <lineage>
        <taxon>Bacteria</taxon>
        <taxon>Pseudomonadati</taxon>
        <taxon>Pseudomonadota</taxon>
        <taxon>Alphaproteobacteria</taxon>
        <taxon>Hyphomicrobiales</taxon>
        <taxon>Nitrobacteraceae</taxon>
        <taxon>Bradyrhizobium</taxon>
    </lineage>
</organism>
<gene>
    <name evidence="7" type="ORF">FBZ96_101328</name>
</gene>
<feature type="transmembrane region" description="Helical" evidence="5">
    <location>
        <begin position="347"/>
        <end position="370"/>
    </location>
</feature>
<dbReference type="InterPro" id="IPR020846">
    <property type="entry name" value="MFS_dom"/>
</dbReference>
<dbReference type="InterPro" id="IPR036259">
    <property type="entry name" value="MFS_trans_sf"/>
</dbReference>
<evidence type="ECO:0000256" key="4">
    <source>
        <dbReference type="SAM" id="MobiDB-lite"/>
    </source>
</evidence>
<keyword evidence="8" id="KW-1185">Reference proteome</keyword>
<feature type="transmembrane region" description="Helical" evidence="5">
    <location>
        <begin position="138"/>
        <end position="156"/>
    </location>
</feature>
<keyword evidence="3 5" id="KW-0472">Membrane</keyword>
<dbReference type="STRING" id="1803665.GCA_001641335_03716"/>
<dbReference type="PANTHER" id="PTHR23539:SF1">
    <property type="entry name" value="MAJOR FACILITATOR SUPERFAMILY (MFS) PROFILE DOMAIN-CONTAINING PROTEIN"/>
    <property type="match status" value="1"/>
</dbReference>
<accession>A0A560EAX8</accession>
<feature type="region of interest" description="Disordered" evidence="4">
    <location>
        <begin position="1"/>
        <end position="29"/>
    </location>
</feature>
<evidence type="ECO:0000256" key="2">
    <source>
        <dbReference type="ARBA" id="ARBA00022989"/>
    </source>
</evidence>
<evidence type="ECO:0000256" key="1">
    <source>
        <dbReference type="ARBA" id="ARBA00022692"/>
    </source>
</evidence>
<sequence length="462" mass="48609">MIRKGEWDTDEVTSQLSNRKDGGTKAMSTSYFPVRSGTSRRSCQPVLSALLAQDHFCRPSLSVSMTSRSPSRIWPLYAVNFFMADMQSGIGPFVGVFLQERGWATGLIGTALTIGNVAGMLVTTPIGGFIDSSRNKRLWVVIPGICVVLASAIILISQNFWAVTFSQVAQSLASAAIVPAVTGITLGIAKQKGFNALNGRNQAFNHAGNMVGAALSGYLGYKFGYVAVFVLAAVFGAIAIACVMMIPANSIDDRQARGSKEDESKNPPDAMTVLLKHKPLLVLALALAIFHLGNAAIVPLYGLAAVAEGQANGPSFVATTVVIAQGVMVVTSLIAMKAASKRNYWPVILVSFMFLPIRGVLAFFVTGWWGVVPMQVLDGIGTGLQTVAVPGMVARSLDGSGRINLGQGAVITVQGVGASLSPALGGWIAQWIGYGPTFLLLGSFGLASIALWMAFGAAVKKY</sequence>
<feature type="transmembrane region" description="Helical" evidence="5">
    <location>
        <begin position="103"/>
        <end position="126"/>
    </location>
</feature>
<proteinExistence type="predicted"/>
<evidence type="ECO:0000313" key="8">
    <source>
        <dbReference type="Proteomes" id="UP000319949"/>
    </source>
</evidence>
<protein>
    <submittedName>
        <fullName evidence="7">Putative MFS family arabinose efflux permease</fullName>
    </submittedName>
</protein>
<evidence type="ECO:0000256" key="3">
    <source>
        <dbReference type="ARBA" id="ARBA00023136"/>
    </source>
</evidence>
<dbReference type="InterPro" id="IPR011701">
    <property type="entry name" value="MFS"/>
</dbReference>
<evidence type="ECO:0000259" key="6">
    <source>
        <dbReference type="PROSITE" id="PS50850"/>
    </source>
</evidence>
<dbReference type="Pfam" id="PF07690">
    <property type="entry name" value="MFS_1"/>
    <property type="match status" value="1"/>
</dbReference>
<keyword evidence="1 5" id="KW-0812">Transmembrane</keyword>
<keyword evidence="2 5" id="KW-1133">Transmembrane helix</keyword>
<feature type="transmembrane region" description="Helical" evidence="5">
    <location>
        <begin position="225"/>
        <end position="247"/>
    </location>
</feature>
<evidence type="ECO:0000256" key="5">
    <source>
        <dbReference type="SAM" id="Phobius"/>
    </source>
</evidence>